<dbReference type="OrthoDB" id="19311at2759"/>
<dbReference type="PANTHER" id="PTHR10063">
    <property type="entry name" value="TUBERIN"/>
    <property type="match status" value="1"/>
</dbReference>
<feature type="region of interest" description="Disordered" evidence="2">
    <location>
        <begin position="683"/>
        <end position="723"/>
    </location>
</feature>
<feature type="non-terminal residue" evidence="4">
    <location>
        <position position="1711"/>
    </location>
</feature>
<dbReference type="FunFam" id="3.40.50.11210:FF:000007">
    <property type="entry name" value="Tuberous sclerosis 2"/>
    <property type="match status" value="1"/>
</dbReference>
<feature type="compositionally biased region" description="Polar residues" evidence="2">
    <location>
        <begin position="689"/>
        <end position="698"/>
    </location>
</feature>
<dbReference type="Gene3D" id="3.40.50.11210">
    <property type="entry name" value="Rap/Ran-GAP"/>
    <property type="match status" value="1"/>
</dbReference>
<dbReference type="Pfam" id="PF03542">
    <property type="entry name" value="Tuberin"/>
    <property type="match status" value="1"/>
</dbReference>
<evidence type="ECO:0000259" key="3">
    <source>
        <dbReference type="PROSITE" id="PS50085"/>
    </source>
</evidence>
<feature type="compositionally biased region" description="Low complexity" evidence="2">
    <location>
        <begin position="1052"/>
        <end position="1070"/>
    </location>
</feature>
<dbReference type="InterPro" id="IPR027107">
    <property type="entry name" value="Tuberin/Ral-act_asu"/>
</dbReference>
<dbReference type="PANTHER" id="PTHR10063:SF0">
    <property type="entry name" value="TUBERIN"/>
    <property type="match status" value="1"/>
</dbReference>
<reference evidence="4" key="1">
    <citation type="submission" date="2021-06" db="EMBL/GenBank/DDBJ databases">
        <authorList>
            <person name="Kallberg Y."/>
            <person name="Tangrot J."/>
            <person name="Rosling A."/>
        </authorList>
    </citation>
    <scope>NUCLEOTIDE SEQUENCE</scope>
    <source>
        <strain evidence="4">MT106</strain>
    </source>
</reference>
<feature type="domain" description="Rap-GAP" evidence="3">
    <location>
        <begin position="1391"/>
        <end position="1644"/>
    </location>
</feature>
<organism evidence="4 5">
    <name type="scientific">Ambispora gerdemannii</name>
    <dbReference type="NCBI Taxonomy" id="144530"/>
    <lineage>
        <taxon>Eukaryota</taxon>
        <taxon>Fungi</taxon>
        <taxon>Fungi incertae sedis</taxon>
        <taxon>Mucoromycota</taxon>
        <taxon>Glomeromycotina</taxon>
        <taxon>Glomeromycetes</taxon>
        <taxon>Archaeosporales</taxon>
        <taxon>Ambisporaceae</taxon>
        <taxon>Ambispora</taxon>
    </lineage>
</organism>
<gene>
    <name evidence="4" type="ORF">AGERDE_LOCUS7001</name>
</gene>
<dbReference type="GO" id="GO:0005634">
    <property type="term" value="C:nucleus"/>
    <property type="evidence" value="ECO:0007669"/>
    <property type="project" value="InterPro"/>
</dbReference>
<feature type="region of interest" description="Disordered" evidence="2">
    <location>
        <begin position="1052"/>
        <end position="1071"/>
    </location>
</feature>
<evidence type="ECO:0000313" key="4">
    <source>
        <dbReference type="EMBL" id="CAG8557834.1"/>
    </source>
</evidence>
<name>A0A9N9BA77_9GLOM</name>
<dbReference type="Proteomes" id="UP000789831">
    <property type="component" value="Unassembled WGS sequence"/>
</dbReference>
<dbReference type="PROSITE" id="PS50085">
    <property type="entry name" value="RAPGAP"/>
    <property type="match status" value="1"/>
</dbReference>
<dbReference type="GO" id="GO:0051056">
    <property type="term" value="P:regulation of small GTPase mediated signal transduction"/>
    <property type="evidence" value="ECO:0007669"/>
    <property type="project" value="InterPro"/>
</dbReference>
<proteinExistence type="predicted"/>
<accession>A0A9N9BA77</accession>
<dbReference type="GO" id="GO:0032007">
    <property type="term" value="P:negative regulation of TOR signaling"/>
    <property type="evidence" value="ECO:0007669"/>
    <property type="project" value="InterPro"/>
</dbReference>
<feature type="compositionally biased region" description="Basic and acidic residues" evidence="2">
    <location>
        <begin position="1280"/>
        <end position="1296"/>
    </location>
</feature>
<dbReference type="InterPro" id="IPR000331">
    <property type="entry name" value="Rap/Ran_GAP_dom"/>
</dbReference>
<feature type="compositionally biased region" description="Polar residues" evidence="2">
    <location>
        <begin position="1304"/>
        <end position="1326"/>
    </location>
</feature>
<feature type="region of interest" description="Disordered" evidence="2">
    <location>
        <begin position="1244"/>
        <end position="1263"/>
    </location>
</feature>
<evidence type="ECO:0000256" key="1">
    <source>
        <dbReference type="ARBA" id="ARBA00022468"/>
    </source>
</evidence>
<sequence length="1711" mass="193829">MAGKRGAIFNVFGIPKSNTSDNINLEESLELANVSLNGPIDAKFLVSELQNPSSLPTRVNLVKQLCGIVTKYTFSNVTEVWVPVRDLLSPNMPQDARRVAFQFMISCIQGQYNELGLLRAIFYDSIKVHEVPEDFSIKFEAFRELCKDGRDISSFEKNIGKLLSEWINQTIEQMEEGVDTLTTSPSPSSKLQSIINLLINVVKFNFTQFEEHDIARFVNDIATVCKHLTDIQCCQSFCDVVVRYGYVPISSLNIYVNLLCTTINPKPVLEKSWHIMRNLLLSHCAFSSIKIMCNNLENADNTESPHLLRGSVLFLGQALWGPEEVDNLIHTFTTALAAMRKATTYRICEVNREILVQIGNLVLKNEKKISSLEWEVVLDILENTQYLVLERGDSINGENLLLVDTTNIENINEENNQNDAAISAYSRLIFLIQSLHMSNSFEGPTSRFMSLVQNLCGYVSENTLLMLLDYYDVEHLLYPSSSDWIVMLSDVTKSFFNNTNSPSKVRQRVLSLVVDVYQATKDFFQDEIVEQVIIPMFSTFQEEQNLMVWQSLMIFLIEVLKEVSDQWIMPLLQILLQCALSCKCYSQTDQRNSHLDSCKSLSATIGLIEIFQHSLYEMDYTSQKMNVYAQLMDILADFTVPSTSRLVILQLALRMRVDYDHRVYFVRDLGITTGAHILHRNSNDGEKVSTLNSEKNQMNNSGSSSSNNGKLERKPSRKNRIERKSSIKDLASAILDRDRKNISSQDIQVSQSTTIERKENNKTHIKNKNIDEEPIPPIQQRLWCIPDNIPFKLTATRPSPYVVTYKSVSTPAEQVQVEIMPHDNEATSTTNSDNQKYCIVLSIQMYLNVLIDILANDRDWEIFSYVLCYLPLQLSEKHVFCGATNQILALKQTLCDRILTNSLVDRIFLPPEIKKVDIYIIAYQTLTVLISYRSIFQKKQRDELVLTFHIGLQKWPHAAKFCLHALNVCCYELPRSMTKLLADILAKLSQIITTATMSVHILEFLCTLARIPDLYINFTEADFKRVFGIAMQYIQYSKTLSASSMTSSATSQSTTSTSSSSISSVNNNSSQQGTNALVQYERIMAYHVIYSWFVSIKLPERRKYVPYIVRNLLLGNEASQQVDEQTETCFDMLVRCSYANCDPKPSNSFISQILLEQGKDKVISRTWIQGNALITMRTMKSLGWAEIIIRRPSATVGFLCKLENRNRFDDKDFVSLPAMLMAHYDPDAQEITVPIVTEQLTQDKVESKEADNKPGKNNEDQSFEKTATNIEGLSLPQDILKPHSIQDDNSSSRKNDNTLPEIPSTYNNANTCNESQEKSTTNEPTISNKKRLILDEIFADPANSSEKLAYRKDDPHVDPSFLFLQFSPYPDIISKVGPRPLPDDEATRRALDIFDRTAVVDFHKIGIVYVAKGQTKESEILANIHGSPEYIKFLNNLGELIRLKDNKDVYTGGLDTQTDSDGEYSYYWKDDIVQVIFHCTTLMPTNLSTDPQCNGKKRHIGNDFVRIIYNDSEKEYAFDTIPGQFNFINIVISPLSYDPFLRQQSSSPFTNGAGSEINNLEINTFFKVQMQCLADMPETSSITEFKIVSLTALPAFVRNIALHANIFAQVFLQSGGKRGSEYVSNWRERLRQIKRIKERLLNSSTSQMVLPNTTQAPVSSMQSNVHTSVGYTNISSTPNPTGSIGGGLPNIAALTISSSAEEHQFQTHSSS</sequence>
<keyword evidence="5" id="KW-1185">Reference proteome</keyword>
<protein>
    <submittedName>
        <fullName evidence="4">10746_t:CDS:1</fullName>
    </submittedName>
</protein>
<dbReference type="InterPro" id="IPR018515">
    <property type="entry name" value="Tuberin-type_domain"/>
</dbReference>
<dbReference type="SUPFAM" id="SSF111347">
    <property type="entry name" value="Rap/Ran-GAP"/>
    <property type="match status" value="1"/>
</dbReference>
<dbReference type="Pfam" id="PF11864">
    <property type="entry name" value="DUF3384"/>
    <property type="match status" value="1"/>
</dbReference>
<feature type="compositionally biased region" description="Low complexity" evidence="2">
    <location>
        <begin position="699"/>
        <end position="709"/>
    </location>
</feature>
<dbReference type="InterPro" id="IPR016024">
    <property type="entry name" value="ARM-type_fold"/>
</dbReference>
<dbReference type="PRINTS" id="PR01431">
    <property type="entry name" value="TUBERIN"/>
</dbReference>
<dbReference type="EMBL" id="CAJVPL010001191">
    <property type="protein sequence ID" value="CAG8557834.1"/>
    <property type="molecule type" value="Genomic_DNA"/>
</dbReference>
<evidence type="ECO:0000256" key="2">
    <source>
        <dbReference type="SAM" id="MobiDB-lite"/>
    </source>
</evidence>
<dbReference type="InterPro" id="IPR035974">
    <property type="entry name" value="Rap/Ran-GAP_sf"/>
</dbReference>
<dbReference type="GO" id="GO:0033596">
    <property type="term" value="C:TSC1-TSC2 complex"/>
    <property type="evidence" value="ECO:0007669"/>
    <property type="project" value="InterPro"/>
</dbReference>
<dbReference type="InterPro" id="IPR003913">
    <property type="entry name" value="Tuberin"/>
</dbReference>
<comment type="caution">
    <text evidence="4">The sequence shown here is derived from an EMBL/GenBank/DDBJ whole genome shotgun (WGS) entry which is preliminary data.</text>
</comment>
<dbReference type="InterPro" id="IPR024584">
    <property type="entry name" value="Tuberin_N"/>
</dbReference>
<dbReference type="SUPFAM" id="SSF48371">
    <property type="entry name" value="ARM repeat"/>
    <property type="match status" value="2"/>
</dbReference>
<feature type="region of interest" description="Disordered" evidence="2">
    <location>
        <begin position="1273"/>
        <end position="1326"/>
    </location>
</feature>
<evidence type="ECO:0000313" key="5">
    <source>
        <dbReference type="Proteomes" id="UP000789831"/>
    </source>
</evidence>
<keyword evidence="1" id="KW-0343">GTPase activation</keyword>
<dbReference type="GO" id="GO:0005096">
    <property type="term" value="F:GTPase activator activity"/>
    <property type="evidence" value="ECO:0007669"/>
    <property type="project" value="UniProtKB-KW"/>
</dbReference>
<dbReference type="Pfam" id="PF02145">
    <property type="entry name" value="Rap_GAP"/>
    <property type="match status" value="1"/>
</dbReference>